<feature type="compositionally biased region" description="Low complexity" evidence="2">
    <location>
        <begin position="674"/>
        <end position="687"/>
    </location>
</feature>
<dbReference type="Proteomes" id="UP000186817">
    <property type="component" value="Unassembled WGS sequence"/>
</dbReference>
<feature type="coiled-coil region" evidence="1">
    <location>
        <begin position="131"/>
        <end position="254"/>
    </location>
</feature>
<feature type="compositionally biased region" description="Low complexity" evidence="2">
    <location>
        <begin position="634"/>
        <end position="644"/>
    </location>
</feature>
<dbReference type="EMBL" id="LSRX01001531">
    <property type="protein sequence ID" value="OLP79043.1"/>
    <property type="molecule type" value="Genomic_DNA"/>
</dbReference>
<evidence type="ECO:0000313" key="4">
    <source>
        <dbReference type="Proteomes" id="UP000186817"/>
    </source>
</evidence>
<name>A0A1Q9C7W7_SYMMI</name>
<feature type="coiled-coil region" evidence="1">
    <location>
        <begin position="283"/>
        <end position="366"/>
    </location>
</feature>
<evidence type="ECO:0000256" key="1">
    <source>
        <dbReference type="SAM" id="Coils"/>
    </source>
</evidence>
<accession>A0A1Q9C7W7</accession>
<evidence type="ECO:0008006" key="5">
    <source>
        <dbReference type="Google" id="ProtNLM"/>
    </source>
</evidence>
<sequence>MVAAVAVPPLDLGGMNVTPALAPIETLGGEVTYKLGGMFWPARCFARLHGDLLLIQRKGKQQAAVVLHGATVEFRAPTTVRIEAPGSPLLAIQLDTAEEAERWALALKQASKRSKGLKDLLSSDVVPLMLSPRSEQEEQEAEERLQSLRVRISEIEAEKDSTVKEVKQELEAQLVEAEAAVKEALKEADNAVCGRREAEQRAHLAEQATRTAEAEHQRHCKELEAAQDQLQEELREMRQKLDLEIASRKEVESKLELRDEELATAKSDLESLTDAHEAQIKLGQEHANKLDEQRRSLEALEAEKQSLLQQSESAVQLNSELQAKLSEEETSRKVSEDEKAASIERCQSLEQKVASLEAELEQSTSSAEVADCLFFWLKNETNAAMTTKLRGTSSSGRPCSCIGSTFSTFPFLSFRPSADMAAPSSSPGAFVDTVVADLVAPPPTTTSAPTAARVGASPTPGEIGENAGQPTSGALAGDFAGLPSVGAAALVEPAVGDEDVAPPVMGVPSSSDEDEELLADDAGAPMMGPPPAAIHVLNVGAQTEHLTPIPAFDSHDVAVQTEGVVFFSSMWATTPRRSWRRPSEPCRLVTGSASTGHFRRLKPSPWWTWRLWWAKAARGQPRRDDLLGSPPLAPTSSSSPPSFTRARRPAGVPPGKGSRGLDGGDPETAFQEGTPPVVVVVDTTPAPGKAPPGSGPFLGGSPTRPPVKAFAGPRAPPRFDNEGNVVEQNPSTKVWLDALGVQPVFVCPVRLRLGLVWRPIRLMARPWRRKDGGTASRPGRSPLGAALHDPFTIWLPLPGALRHLPPVRFGRDAMVPFRHMLWGGSQRLELQPRGGRGPDAASIVMRGHFDDFNGVDLADSAHYAVADFFALLGLQPSGTWCRGSTWPSARKEWSWRPPRKRRARILDQIDAALSKTSLSPDAVSKKLGHLGPGEAVPRPARWQNGWGYVLLLDGHVFYDYGSSNRSPALARRLSPFWIAFIDNVAGQFALMKGYGKDPSVNGILASFWGLAADRQWSPDFHRVPSESNVSRGDD</sequence>
<feature type="region of interest" description="Disordered" evidence="2">
    <location>
        <begin position="620"/>
        <end position="703"/>
    </location>
</feature>
<keyword evidence="1" id="KW-0175">Coiled coil</keyword>
<gene>
    <name evidence="3" type="ORF">AK812_SmicGene40706</name>
</gene>
<keyword evidence="4" id="KW-1185">Reference proteome</keyword>
<organism evidence="3 4">
    <name type="scientific">Symbiodinium microadriaticum</name>
    <name type="common">Dinoflagellate</name>
    <name type="synonym">Zooxanthella microadriatica</name>
    <dbReference type="NCBI Taxonomy" id="2951"/>
    <lineage>
        <taxon>Eukaryota</taxon>
        <taxon>Sar</taxon>
        <taxon>Alveolata</taxon>
        <taxon>Dinophyceae</taxon>
        <taxon>Suessiales</taxon>
        <taxon>Symbiodiniaceae</taxon>
        <taxon>Symbiodinium</taxon>
    </lineage>
</organism>
<protein>
    <recommendedName>
        <fullName evidence="5">PH domain-containing protein</fullName>
    </recommendedName>
</protein>
<dbReference type="AlphaFoldDB" id="A0A1Q9C7W7"/>
<evidence type="ECO:0000313" key="3">
    <source>
        <dbReference type="EMBL" id="OLP79043.1"/>
    </source>
</evidence>
<feature type="region of interest" description="Disordered" evidence="2">
    <location>
        <begin position="442"/>
        <end position="470"/>
    </location>
</feature>
<evidence type="ECO:0000256" key="2">
    <source>
        <dbReference type="SAM" id="MobiDB-lite"/>
    </source>
</evidence>
<proteinExistence type="predicted"/>
<reference evidence="3 4" key="1">
    <citation type="submission" date="2016-02" db="EMBL/GenBank/DDBJ databases">
        <title>Genome analysis of coral dinoflagellate symbionts highlights evolutionary adaptations to a symbiotic lifestyle.</title>
        <authorList>
            <person name="Aranda M."/>
            <person name="Li Y."/>
            <person name="Liew Y.J."/>
            <person name="Baumgarten S."/>
            <person name="Simakov O."/>
            <person name="Wilson M."/>
            <person name="Piel J."/>
            <person name="Ashoor H."/>
            <person name="Bougouffa S."/>
            <person name="Bajic V.B."/>
            <person name="Ryu T."/>
            <person name="Ravasi T."/>
            <person name="Bayer T."/>
            <person name="Micklem G."/>
            <person name="Kim H."/>
            <person name="Bhak J."/>
            <person name="Lajeunesse T.C."/>
            <person name="Voolstra C.R."/>
        </authorList>
    </citation>
    <scope>NUCLEOTIDE SEQUENCE [LARGE SCALE GENOMIC DNA]</scope>
    <source>
        <strain evidence="3 4">CCMP2467</strain>
    </source>
</reference>
<dbReference type="OrthoDB" id="435000at2759"/>
<comment type="caution">
    <text evidence="3">The sequence shown here is derived from an EMBL/GenBank/DDBJ whole genome shotgun (WGS) entry which is preliminary data.</text>
</comment>